<dbReference type="GO" id="GO:0005509">
    <property type="term" value="F:calcium ion binding"/>
    <property type="evidence" value="ECO:0007669"/>
    <property type="project" value="InterPro"/>
</dbReference>
<dbReference type="RefSeq" id="WP_111396496.1">
    <property type="nucleotide sequence ID" value="NZ_QKYU01000002.1"/>
</dbReference>
<dbReference type="AlphaFoldDB" id="A0A2W7ISZ9"/>
<evidence type="ECO:0000313" key="4">
    <source>
        <dbReference type="EMBL" id="PZW50324.1"/>
    </source>
</evidence>
<dbReference type="InterPro" id="IPR001343">
    <property type="entry name" value="Hemolysn_Ca-bd"/>
</dbReference>
<dbReference type="PANTHER" id="PTHR38340">
    <property type="entry name" value="S-LAYER PROTEIN"/>
    <property type="match status" value="1"/>
</dbReference>
<dbReference type="Pfam" id="PF13946">
    <property type="entry name" value="DUF4214"/>
    <property type="match status" value="2"/>
</dbReference>
<dbReference type="PRINTS" id="PR00313">
    <property type="entry name" value="CABNDNGRPT"/>
</dbReference>
<dbReference type="PROSITE" id="PS00330">
    <property type="entry name" value="HEMOLYSIN_CALCIUM"/>
    <property type="match status" value="4"/>
</dbReference>
<evidence type="ECO:0000256" key="2">
    <source>
        <dbReference type="ARBA" id="ARBA00022525"/>
    </source>
</evidence>
<dbReference type="InterPro" id="IPR038255">
    <property type="entry name" value="PBS_linker_sf"/>
</dbReference>
<dbReference type="PANTHER" id="PTHR38340:SF1">
    <property type="entry name" value="S-LAYER PROTEIN"/>
    <property type="match status" value="1"/>
</dbReference>
<dbReference type="Proteomes" id="UP000249688">
    <property type="component" value="Unassembled WGS sequence"/>
</dbReference>
<evidence type="ECO:0000256" key="1">
    <source>
        <dbReference type="ARBA" id="ARBA00004613"/>
    </source>
</evidence>
<dbReference type="Gene3D" id="2.150.10.10">
    <property type="entry name" value="Serralysin-like metalloprotease, C-terminal"/>
    <property type="match status" value="4"/>
</dbReference>
<feature type="domain" description="DUF4214" evidence="3">
    <location>
        <begin position="434"/>
        <end position="498"/>
    </location>
</feature>
<accession>A0A2W7ISZ9</accession>
<dbReference type="OrthoDB" id="7282531at2"/>
<protein>
    <submittedName>
        <fullName evidence="4">Hemolysin type calcium-binding protein</fullName>
    </submittedName>
</protein>
<keyword evidence="2" id="KW-0964">Secreted</keyword>
<dbReference type="InterPro" id="IPR011049">
    <property type="entry name" value="Serralysin-like_metalloprot_C"/>
</dbReference>
<dbReference type="GO" id="GO:0005576">
    <property type="term" value="C:extracellular region"/>
    <property type="evidence" value="ECO:0007669"/>
    <property type="project" value="UniProtKB-SubCell"/>
</dbReference>
<dbReference type="InterPro" id="IPR050557">
    <property type="entry name" value="RTX_toxin/Mannuronan_C5-epim"/>
</dbReference>
<dbReference type="SUPFAM" id="SSF51120">
    <property type="entry name" value="beta-Roll"/>
    <property type="match status" value="3"/>
</dbReference>
<feature type="domain" description="DUF4214" evidence="3">
    <location>
        <begin position="555"/>
        <end position="622"/>
    </location>
</feature>
<dbReference type="InterPro" id="IPR025282">
    <property type="entry name" value="DUF4214"/>
</dbReference>
<dbReference type="Gene3D" id="1.10.3130.20">
    <property type="entry name" value="Phycobilisome linker domain"/>
    <property type="match status" value="2"/>
</dbReference>
<proteinExistence type="predicted"/>
<evidence type="ECO:0000313" key="5">
    <source>
        <dbReference type="Proteomes" id="UP000249688"/>
    </source>
</evidence>
<dbReference type="EMBL" id="QKYU01000002">
    <property type="protein sequence ID" value="PZW50324.1"/>
    <property type="molecule type" value="Genomic_DNA"/>
</dbReference>
<reference evidence="4 5" key="1">
    <citation type="submission" date="2018-06" db="EMBL/GenBank/DDBJ databases">
        <title>Genomic Encyclopedia of Archaeal and Bacterial Type Strains, Phase II (KMG-II): from individual species to whole genera.</title>
        <authorList>
            <person name="Goeker M."/>
        </authorList>
    </citation>
    <scope>NUCLEOTIDE SEQUENCE [LARGE SCALE GENOMIC DNA]</scope>
    <source>
        <strain evidence="4 5">DSM 24525</strain>
    </source>
</reference>
<comment type="subcellular location">
    <subcellularLocation>
        <location evidence="1">Secreted</location>
    </subcellularLocation>
</comment>
<comment type="caution">
    <text evidence="4">The sequence shown here is derived from an EMBL/GenBank/DDBJ whole genome shotgun (WGS) entry which is preliminary data.</text>
</comment>
<keyword evidence="5" id="KW-1185">Reference proteome</keyword>
<dbReference type="InterPro" id="IPR018511">
    <property type="entry name" value="Hemolysin-typ_Ca-bd_CS"/>
</dbReference>
<dbReference type="Pfam" id="PF00353">
    <property type="entry name" value="HemolysinCabind"/>
    <property type="match status" value="5"/>
</dbReference>
<name>A0A2W7ISZ9_9PROT</name>
<gene>
    <name evidence="4" type="ORF">C8P66_10212</name>
</gene>
<evidence type="ECO:0000259" key="3">
    <source>
        <dbReference type="Pfam" id="PF13946"/>
    </source>
</evidence>
<sequence length="634" mass="65678">MARFTLTENALITPQVPGFARLDLLATITLPNVSDAYVYGDFRASGQAAYSVEFLGFGLTAANGRLSDGTITALKYTLSGIQVFYLDLLQLPVATFNAYIDSRDEAGFATYLFSGNDELYGTSRADLLTGYGGDDVIGGKDGNDTLAGGEGNDTLYGEADNDVLYGAGGADEVHGGTGNDFIYLGEGADNGFGEAGNDTIFGEGGNDIIAGGVENDYIDGGNGDDNLQGEAGNDTLRGGAGNDSISGGVEEDLVYGDAGNDSIYLDSGQDTAYGGTGDDTIFGDTGDDVLVGEDGDDQLFGGNGNDTILGGAGADQLFGGENLDLLYGDIGNDTLYGEGSFDTAGVSTLWRQNTLTGTVGNFTLTGPEGVDTLYSIESIRSLDGWLELDGGGPVSQVARLYLATLGRASDATGLGYYVAAIEAGTQTLNDISAGLVASAEFGARYGNPGNSDFVTLLYANVLNRAPDSGGLAYYVARLDAGEQRSTIVLDFSESDEFIYRAGYPGEGGIFAPDPVAVDVVRYYETVLDRLPDAGGAAYWIQLRHGGLSLANMGAAFTGSAEFESRYGALSNSGFVEQLYLNALDRAGDSGGIAYWTAELDHGALSRAGVADSFAFSAEMTAKVEPLVDGGITFA</sequence>
<organism evidence="4 5">
    <name type="scientific">Humitalea rosea</name>
    <dbReference type="NCBI Taxonomy" id="990373"/>
    <lineage>
        <taxon>Bacteria</taxon>
        <taxon>Pseudomonadati</taxon>
        <taxon>Pseudomonadota</taxon>
        <taxon>Alphaproteobacteria</taxon>
        <taxon>Acetobacterales</taxon>
        <taxon>Roseomonadaceae</taxon>
        <taxon>Humitalea</taxon>
    </lineage>
</organism>